<dbReference type="Proteomes" id="UP001211894">
    <property type="component" value="Unassembled WGS sequence"/>
</dbReference>
<dbReference type="InterPro" id="IPR039424">
    <property type="entry name" value="SBP_5"/>
</dbReference>
<evidence type="ECO:0000256" key="1">
    <source>
        <dbReference type="ARBA" id="ARBA00005695"/>
    </source>
</evidence>
<dbReference type="PIRSF" id="PIRSF002741">
    <property type="entry name" value="MppA"/>
    <property type="match status" value="1"/>
</dbReference>
<evidence type="ECO:0000313" key="7">
    <source>
        <dbReference type="Proteomes" id="UP001211894"/>
    </source>
</evidence>
<dbReference type="InterPro" id="IPR050035">
    <property type="entry name" value="NikA"/>
</dbReference>
<proteinExistence type="inferred from homology"/>
<evidence type="ECO:0000256" key="2">
    <source>
        <dbReference type="ARBA" id="ARBA00022448"/>
    </source>
</evidence>
<evidence type="ECO:0000256" key="3">
    <source>
        <dbReference type="ARBA" id="ARBA00022729"/>
    </source>
</evidence>
<keyword evidence="7" id="KW-1185">Reference proteome</keyword>
<dbReference type="PANTHER" id="PTHR30290">
    <property type="entry name" value="PERIPLASMIC BINDING COMPONENT OF ABC TRANSPORTER"/>
    <property type="match status" value="1"/>
</dbReference>
<gene>
    <name evidence="6" type="ORF">PJ311_10665</name>
</gene>
<protein>
    <submittedName>
        <fullName evidence="6">ABC transporter substrate-binding protein</fullName>
    </submittedName>
</protein>
<organism evidence="6 7">
    <name type="scientific">Bacillus changyiensis</name>
    <dbReference type="NCBI Taxonomy" id="3004103"/>
    <lineage>
        <taxon>Bacteria</taxon>
        <taxon>Bacillati</taxon>
        <taxon>Bacillota</taxon>
        <taxon>Bacilli</taxon>
        <taxon>Bacillales</taxon>
        <taxon>Bacillaceae</taxon>
        <taxon>Bacillus</taxon>
    </lineage>
</organism>
<dbReference type="InterPro" id="IPR000914">
    <property type="entry name" value="SBP_5_dom"/>
</dbReference>
<dbReference type="Gene3D" id="3.10.105.10">
    <property type="entry name" value="Dipeptide-binding Protein, Domain 3"/>
    <property type="match status" value="1"/>
</dbReference>
<comment type="similarity">
    <text evidence="1">Belongs to the bacterial solute-binding protein 5 family.</text>
</comment>
<reference evidence="6 7" key="1">
    <citation type="submission" date="2023-01" db="EMBL/GenBank/DDBJ databases">
        <title>Bacillus changyiensis sp. nov., isolated from a coastal deposit.</title>
        <authorList>
            <person name="Xiao G."/>
            <person name="Lai Q."/>
            <person name="Hu Z."/>
            <person name="Shao Z."/>
        </authorList>
    </citation>
    <scope>NUCLEOTIDE SEQUENCE [LARGE SCALE GENOMIC DNA]</scope>
    <source>
        <strain evidence="6 7">CLL-7-23</strain>
    </source>
</reference>
<keyword evidence="3 4" id="KW-0732">Signal</keyword>
<dbReference type="Gene3D" id="3.40.190.10">
    <property type="entry name" value="Periplasmic binding protein-like II"/>
    <property type="match status" value="1"/>
</dbReference>
<dbReference type="PROSITE" id="PS51257">
    <property type="entry name" value="PROKAR_LIPOPROTEIN"/>
    <property type="match status" value="1"/>
</dbReference>
<dbReference type="CDD" id="cd08490">
    <property type="entry name" value="PBP2_NikA_DppA_OppA_like_3"/>
    <property type="match status" value="1"/>
</dbReference>
<name>A0ABT4X4I5_9BACI</name>
<dbReference type="InterPro" id="IPR030678">
    <property type="entry name" value="Peptide/Ni-bd"/>
</dbReference>
<evidence type="ECO:0000313" key="6">
    <source>
        <dbReference type="EMBL" id="MDA7027070.1"/>
    </source>
</evidence>
<evidence type="ECO:0000256" key="4">
    <source>
        <dbReference type="SAM" id="SignalP"/>
    </source>
</evidence>
<sequence>MLYIAKRFTILIVFLLLLSACSAFNNGSVRENDKKLNFLFNIPSQTLDPHLDVNYTSVRAGISETLVRITPDLTIEPWLAKEWKSTDGQTWVFSIRDDLTFQNGKKADAKAVKASLERAIHDSKAIKNALKVKEMKAQGQRLTIKTTDPFPEFPSELVHPNTAIIDVSETNFSQKPIGTGPFQVSSFEPGHRIELERYENYWNGKPKLKHATFSFNEDANARVLALQSKDADIIYRPSVENIEHIEKDPAIVVDSVPSLRVHQLLYNMKKSNLSEVHLRQALDALLNRKEIAENMMAGQAQPAEGPFLKQFPFSSKNIQKPSGLDAAKDELKKAGYQFKDGKAVKNGKPLSLTLLTYQSRPELPLIAQVFESNAKQLGISIKIQQVENIDEYLSENKDWDLATYSAMTAPRGDAGYFLNTAYMPDGALNYSGVHHQSLIKLIEEFNQTIDKDKRNHLAKKAADFIQKETLNSFIVTPQNITAYRDHVLNWETSKSEYYMLTKDLDVKTE</sequence>
<dbReference type="SUPFAM" id="SSF53850">
    <property type="entry name" value="Periplasmic binding protein-like II"/>
    <property type="match status" value="1"/>
</dbReference>
<keyword evidence="2" id="KW-0813">Transport</keyword>
<dbReference type="Pfam" id="PF00496">
    <property type="entry name" value="SBP_bac_5"/>
    <property type="match status" value="1"/>
</dbReference>
<dbReference type="NCBIfam" id="NF045468">
    <property type="entry name" value="Opp5A_nikA"/>
    <property type="match status" value="1"/>
</dbReference>
<dbReference type="PANTHER" id="PTHR30290:SF9">
    <property type="entry name" value="OLIGOPEPTIDE-BINDING PROTEIN APPA"/>
    <property type="match status" value="1"/>
</dbReference>
<feature type="chain" id="PRO_5045725231" evidence="4">
    <location>
        <begin position="26"/>
        <end position="509"/>
    </location>
</feature>
<feature type="domain" description="Solute-binding protein family 5" evidence="5">
    <location>
        <begin position="74"/>
        <end position="424"/>
    </location>
</feature>
<comment type="caution">
    <text evidence="6">The sequence shown here is derived from an EMBL/GenBank/DDBJ whole genome shotgun (WGS) entry which is preliminary data.</text>
</comment>
<feature type="signal peptide" evidence="4">
    <location>
        <begin position="1"/>
        <end position="25"/>
    </location>
</feature>
<evidence type="ECO:0000259" key="5">
    <source>
        <dbReference type="Pfam" id="PF00496"/>
    </source>
</evidence>
<dbReference type="EMBL" id="JAQKAB010000006">
    <property type="protein sequence ID" value="MDA7027070.1"/>
    <property type="molecule type" value="Genomic_DNA"/>
</dbReference>
<dbReference type="RefSeq" id="WP_271340925.1">
    <property type="nucleotide sequence ID" value="NZ_JAQKAB010000006.1"/>
</dbReference>
<accession>A0ABT4X4I5</accession>